<evidence type="ECO:0000256" key="5">
    <source>
        <dbReference type="RuleBase" id="RU003832"/>
    </source>
</evidence>
<keyword evidence="9" id="KW-1185">Reference proteome</keyword>
<dbReference type="SUPFAM" id="SSF53756">
    <property type="entry name" value="UDP-Glycosyltransferase/glycogen phosphorylase"/>
    <property type="match status" value="1"/>
</dbReference>
<dbReference type="PANTHER" id="PTHR11929">
    <property type="entry name" value="ALPHA- 1,3 -FUCOSYLTRANSFERASE"/>
    <property type="match status" value="1"/>
</dbReference>
<keyword evidence="5" id="KW-1133">Transmembrane helix</keyword>
<dbReference type="EMBL" id="CAICTM010000834">
    <property type="protein sequence ID" value="CAB9517149.1"/>
    <property type="molecule type" value="Genomic_DNA"/>
</dbReference>
<dbReference type="AlphaFoldDB" id="A0A9N8EBA9"/>
<comment type="caution">
    <text evidence="8">The sequence shown here is derived from an EMBL/GenBank/DDBJ whole genome shotgun (WGS) entry which is preliminary data.</text>
</comment>
<feature type="domain" description="Fucosyltransferase C-terminal" evidence="7">
    <location>
        <begin position="369"/>
        <end position="528"/>
    </location>
</feature>
<dbReference type="PANTHER" id="PTHR11929:SF194">
    <property type="entry name" value="ALPHA-(1,3)-FUCOSYLTRANSFERASE 10"/>
    <property type="match status" value="1"/>
</dbReference>
<feature type="compositionally biased region" description="Polar residues" evidence="6">
    <location>
        <begin position="108"/>
        <end position="140"/>
    </location>
</feature>
<feature type="region of interest" description="Disordered" evidence="6">
    <location>
        <begin position="100"/>
        <end position="140"/>
    </location>
</feature>
<evidence type="ECO:0000259" key="7">
    <source>
        <dbReference type="Pfam" id="PF00852"/>
    </source>
</evidence>
<dbReference type="OrthoDB" id="43306at2759"/>
<sequence length="940" mass="108026">MRQQQKKRTIRETMALSLRSPTHHQKKSVVWWNHVVRCCVGARRCAATSLPRIILFAIFLHVFFTALLVARLGDMNDLRNRPYIPYREKDPERVEIPRIKARGHRRAYNNNQQESVPSSSSALRKTATLSHEQGDPSLSTFNDPLLTEVDDLYVEHLQNISQHIQHKLNGATKVMSCRWRNNPNDLYAKQDCHYHMTQQQQRFQGHRGRVVLFNPLEQERVLCDGSRIAPASIRVIGRHDLNCSDPPRLYPIVPTMEAMADMEPMEVRFRPVGRAQMKQFPCDVPCISDDNPGVVMTRFVRTTPFAVEFSMEGPQYYQQLRINPKAHRYHKYYSTTSLKSEVPLPYFSWKEYGNSIQGTSVQYDQAIKGAVFLARNCNSRNNREALVKALIESEFRVDSVSSCLKNSDPPDGLTEKVDIMGRYLFALAFENQCEDDYVSEKLWGTLQSGSVPIYYGAPNVGEHVPPHSVINANAFNSSDALAEYLHEVANNKTLYESYHAWRTQPLPEAFVRKFNFTHSHSTCRTCRWAFAKKYGLGWNHQAQMVEQLYIQRKTCHDDQGMLTHPFHETWLRGGDKRVLLKSNNGKQSTCHFGLTSFTTNILMDTLNLRRTVRSQDGVTDILLESIHNNPQSRQDALSSDSSIILRMSTRISTDLGSKGALTTLSERHYRFQDDTSRITILTSRDTNISIQGEGILDVQIPHVDDIIEIRTIVENIDTSYNDTSNRTNYFGQVMTEDFLNPLEKFVVWGSPPNLSEWVGHELTDVGIISAADDDDATPDDDEAKNERDFHEESIKLEVQALKAQLALTKNSERKQEDNKKVLSGIKNLIASGVIKVHDVGEDETPESEFNKHLSRLKADSRLHDHDGTRSKKEKRLPRESLTPKQEMMAQVRQRFKDRQQEAPLQFALPRMREAYEAHLQQQRQLELEQQQQLEQQHDLL</sequence>
<dbReference type="InterPro" id="IPR038577">
    <property type="entry name" value="GT10-like_C_sf"/>
</dbReference>
<gene>
    <name evidence="8" type="ORF">SEMRO_835_G208780.1</name>
</gene>
<evidence type="ECO:0000256" key="6">
    <source>
        <dbReference type="SAM" id="MobiDB-lite"/>
    </source>
</evidence>
<keyword evidence="5" id="KW-0333">Golgi apparatus</keyword>
<keyword evidence="5" id="KW-0472">Membrane</keyword>
<feature type="region of interest" description="Disordered" evidence="6">
    <location>
        <begin position="858"/>
        <end position="882"/>
    </location>
</feature>
<feature type="transmembrane region" description="Helical" evidence="5">
    <location>
        <begin position="53"/>
        <end position="73"/>
    </location>
</feature>
<comment type="similarity">
    <text evidence="2 5">Belongs to the glycosyltransferase 10 family.</text>
</comment>
<protein>
    <recommendedName>
        <fullName evidence="5">Fucosyltransferase</fullName>
        <ecNumber evidence="5">2.4.1.-</ecNumber>
    </recommendedName>
</protein>
<accession>A0A9N8EBA9</accession>
<evidence type="ECO:0000313" key="9">
    <source>
        <dbReference type="Proteomes" id="UP001153069"/>
    </source>
</evidence>
<dbReference type="InterPro" id="IPR055270">
    <property type="entry name" value="Glyco_tran_10_C"/>
</dbReference>
<dbReference type="GO" id="GO:0046920">
    <property type="term" value="F:alpha-(1-&gt;3)-fucosyltransferase activity"/>
    <property type="evidence" value="ECO:0007669"/>
    <property type="project" value="TreeGrafter"/>
</dbReference>
<dbReference type="EC" id="2.4.1.-" evidence="5"/>
<comment type="subcellular location">
    <subcellularLocation>
        <location evidence="5">Golgi apparatus</location>
        <location evidence="5">Golgi stack membrane</location>
        <topology evidence="5">Single-pass type II membrane protein</topology>
    </subcellularLocation>
</comment>
<evidence type="ECO:0000256" key="4">
    <source>
        <dbReference type="ARBA" id="ARBA00022679"/>
    </source>
</evidence>
<evidence type="ECO:0000256" key="3">
    <source>
        <dbReference type="ARBA" id="ARBA00022676"/>
    </source>
</evidence>
<name>A0A9N8EBA9_9STRA</name>
<feature type="compositionally biased region" description="Basic and acidic residues" evidence="6">
    <location>
        <begin position="858"/>
        <end position="870"/>
    </location>
</feature>
<comment type="pathway">
    <text evidence="1">Protein modification; protein glycosylation.</text>
</comment>
<proteinExistence type="inferred from homology"/>
<dbReference type="Gene3D" id="3.40.50.11660">
    <property type="entry name" value="Glycosyl transferase family 10, C-terminal domain"/>
    <property type="match status" value="1"/>
</dbReference>
<dbReference type="InterPro" id="IPR001503">
    <property type="entry name" value="Glyco_trans_10"/>
</dbReference>
<organism evidence="8 9">
    <name type="scientific">Seminavis robusta</name>
    <dbReference type="NCBI Taxonomy" id="568900"/>
    <lineage>
        <taxon>Eukaryota</taxon>
        <taxon>Sar</taxon>
        <taxon>Stramenopiles</taxon>
        <taxon>Ochrophyta</taxon>
        <taxon>Bacillariophyta</taxon>
        <taxon>Bacillariophyceae</taxon>
        <taxon>Bacillariophycidae</taxon>
        <taxon>Naviculales</taxon>
        <taxon>Naviculaceae</taxon>
        <taxon>Seminavis</taxon>
    </lineage>
</organism>
<dbReference type="GO" id="GO:0032580">
    <property type="term" value="C:Golgi cisterna membrane"/>
    <property type="evidence" value="ECO:0007669"/>
    <property type="project" value="UniProtKB-SubCell"/>
</dbReference>
<keyword evidence="5" id="KW-0812">Transmembrane</keyword>
<keyword evidence="3 5" id="KW-0328">Glycosyltransferase</keyword>
<evidence type="ECO:0000256" key="2">
    <source>
        <dbReference type="ARBA" id="ARBA00008919"/>
    </source>
</evidence>
<keyword evidence="4 5" id="KW-0808">Transferase</keyword>
<evidence type="ECO:0000313" key="8">
    <source>
        <dbReference type="EMBL" id="CAB9517149.1"/>
    </source>
</evidence>
<reference evidence="8" key="1">
    <citation type="submission" date="2020-06" db="EMBL/GenBank/DDBJ databases">
        <authorList>
            <consortium name="Plant Systems Biology data submission"/>
        </authorList>
    </citation>
    <scope>NUCLEOTIDE SEQUENCE</scope>
    <source>
        <strain evidence="8">D6</strain>
    </source>
</reference>
<evidence type="ECO:0000256" key="1">
    <source>
        <dbReference type="ARBA" id="ARBA00004922"/>
    </source>
</evidence>
<dbReference type="Pfam" id="PF00852">
    <property type="entry name" value="Glyco_transf_10"/>
    <property type="match status" value="1"/>
</dbReference>
<dbReference type="Proteomes" id="UP001153069">
    <property type="component" value="Unassembled WGS sequence"/>
</dbReference>